<feature type="binding site" evidence="13">
    <location>
        <position position="103"/>
    </location>
    <ligand>
        <name>substrate</name>
    </ligand>
</feature>
<evidence type="ECO:0000256" key="7">
    <source>
        <dbReference type="ARBA" id="ARBA00016549"/>
    </source>
</evidence>
<keyword evidence="13" id="KW-0460">Magnesium</keyword>
<proteinExistence type="inferred from homology"/>
<feature type="binding site" evidence="13">
    <location>
        <position position="104"/>
    </location>
    <ligand>
        <name>Mg(2+)</name>
        <dbReference type="ChEBI" id="CHEBI:18420"/>
    </ligand>
</feature>
<sequence>MSNEVFQTLPTTAVSDALKGKNHLPSTIKVLDARHHIAGKAVTVKLPIYENGAVMEAMLRAEPGDILVVDIENNTSRAVAGDFVIGMMKKLGIGGLVVNGAIRDVEAVLALDFPVFVTGITPAAGVKNGGGKVNIPVTIGKTTVQPGDIIVGDVNGVVVVPQEAALEVAARAKEKIVQDEERERTVTASRESIIAHLTKVTDSLKA</sequence>
<protein>
    <recommendedName>
        <fullName evidence="7">Putative 4-hydroxy-4-methyl-2-oxoglutarate aldolase</fullName>
        <ecNumber evidence="6">4.1.1.112</ecNumber>
        <ecNumber evidence="5">4.1.3.17</ecNumber>
    </recommendedName>
    <alternativeName>
        <fullName evidence="11">Oxaloacetate decarboxylase</fullName>
    </alternativeName>
    <alternativeName>
        <fullName evidence="9">Regulator of ribonuclease activity homolog</fullName>
    </alternativeName>
    <alternativeName>
        <fullName evidence="10">RraA-like protein</fullName>
    </alternativeName>
</protein>
<dbReference type="Gene3D" id="3.50.30.40">
    <property type="entry name" value="Ribonuclease E inhibitor RraA/RraA-like"/>
    <property type="match status" value="1"/>
</dbReference>
<comment type="subunit">
    <text evidence="4">Homotrimer.</text>
</comment>
<dbReference type="PANTHER" id="PTHR33254">
    <property type="entry name" value="4-HYDROXY-4-METHYL-2-OXOGLUTARATE ALDOLASE 3-RELATED"/>
    <property type="match status" value="1"/>
</dbReference>
<keyword evidence="15" id="KW-1185">Reference proteome</keyword>
<comment type="cofactor">
    <cofactor evidence="13">
        <name>Mg(2+)</name>
        <dbReference type="ChEBI" id="CHEBI:18420"/>
    </cofactor>
</comment>
<dbReference type="AlphaFoldDB" id="A0A433RXC0"/>
<reference evidence="14 15" key="1">
    <citation type="submission" date="2014-11" db="EMBL/GenBank/DDBJ databases">
        <title>Genome sequence and analysis of novel Kurthia sp.</title>
        <authorList>
            <person name="Lawson J.N."/>
            <person name="Gonzalez J.E."/>
            <person name="Rinauldi L."/>
            <person name="Xuan Z."/>
            <person name="Firman A."/>
            <person name="Shaddox L."/>
            <person name="Trudeau A."/>
            <person name="Shah S."/>
            <person name="Reiman D."/>
        </authorList>
    </citation>
    <scope>NUCLEOTIDE SEQUENCE [LARGE SCALE GENOMIC DNA]</scope>
    <source>
        <strain evidence="14 15">3B1D</strain>
    </source>
</reference>
<organism evidence="14 15">
    <name type="scientific">Candidatus Kurthia intestinigallinarum</name>
    <dbReference type="NCBI Taxonomy" id="1562256"/>
    <lineage>
        <taxon>Bacteria</taxon>
        <taxon>Bacillati</taxon>
        <taxon>Bacillota</taxon>
        <taxon>Bacilli</taxon>
        <taxon>Bacillales</taxon>
        <taxon>Caryophanaceae</taxon>
        <taxon>Kurthia</taxon>
    </lineage>
</organism>
<dbReference type="RefSeq" id="WP_126989514.1">
    <property type="nucleotide sequence ID" value="NZ_JTFC01000009.1"/>
</dbReference>
<evidence type="ECO:0000256" key="9">
    <source>
        <dbReference type="ARBA" id="ARBA00029596"/>
    </source>
</evidence>
<dbReference type="CDD" id="cd16841">
    <property type="entry name" value="RraA_family"/>
    <property type="match status" value="1"/>
</dbReference>
<dbReference type="Pfam" id="PF03737">
    <property type="entry name" value="RraA-like"/>
    <property type="match status" value="1"/>
</dbReference>
<evidence type="ECO:0000256" key="8">
    <source>
        <dbReference type="ARBA" id="ARBA00025046"/>
    </source>
</evidence>
<dbReference type="SUPFAM" id="SSF89562">
    <property type="entry name" value="RraA-like"/>
    <property type="match status" value="1"/>
</dbReference>
<comment type="similarity">
    <text evidence="3">Belongs to the class II aldolase/RraA-like family.</text>
</comment>
<evidence type="ECO:0000256" key="4">
    <source>
        <dbReference type="ARBA" id="ARBA00011233"/>
    </source>
</evidence>
<dbReference type="EC" id="4.1.1.112" evidence="6"/>
<comment type="catalytic activity">
    <reaction evidence="12">
        <text>oxaloacetate + H(+) = pyruvate + CO2</text>
        <dbReference type="Rhea" id="RHEA:15641"/>
        <dbReference type="ChEBI" id="CHEBI:15361"/>
        <dbReference type="ChEBI" id="CHEBI:15378"/>
        <dbReference type="ChEBI" id="CHEBI:16452"/>
        <dbReference type="ChEBI" id="CHEBI:16526"/>
        <dbReference type="EC" id="4.1.1.112"/>
    </reaction>
</comment>
<keyword evidence="13" id="KW-0479">Metal-binding</keyword>
<evidence type="ECO:0000256" key="13">
    <source>
        <dbReference type="PIRSR" id="PIRSR605493-1"/>
    </source>
</evidence>
<evidence type="ECO:0000256" key="10">
    <source>
        <dbReference type="ARBA" id="ARBA00030169"/>
    </source>
</evidence>
<evidence type="ECO:0000313" key="14">
    <source>
        <dbReference type="EMBL" id="RUS57934.1"/>
    </source>
</evidence>
<dbReference type="GO" id="GO:0008948">
    <property type="term" value="F:oxaloacetate decarboxylase activity"/>
    <property type="evidence" value="ECO:0007669"/>
    <property type="project" value="UniProtKB-EC"/>
</dbReference>
<evidence type="ECO:0000256" key="12">
    <source>
        <dbReference type="ARBA" id="ARBA00047973"/>
    </source>
</evidence>
<accession>A0A433RXC0</accession>
<dbReference type="EMBL" id="JTFC01000009">
    <property type="protein sequence ID" value="RUS57934.1"/>
    <property type="molecule type" value="Genomic_DNA"/>
</dbReference>
<dbReference type="OrthoDB" id="9784786at2"/>
<gene>
    <name evidence="14" type="ORF">QI30_03200</name>
</gene>
<evidence type="ECO:0000256" key="1">
    <source>
        <dbReference type="ARBA" id="ARBA00001342"/>
    </source>
</evidence>
<dbReference type="InterPro" id="IPR005493">
    <property type="entry name" value="RraA/RraA-like"/>
</dbReference>
<dbReference type="GO" id="GO:0046872">
    <property type="term" value="F:metal ion binding"/>
    <property type="evidence" value="ECO:0007669"/>
    <property type="project" value="UniProtKB-KW"/>
</dbReference>
<evidence type="ECO:0000256" key="2">
    <source>
        <dbReference type="ARBA" id="ARBA00001968"/>
    </source>
</evidence>
<comment type="caution">
    <text evidence="14">The sequence shown here is derived from an EMBL/GenBank/DDBJ whole genome shotgun (WGS) entry which is preliminary data.</text>
</comment>
<evidence type="ECO:0000256" key="3">
    <source>
        <dbReference type="ARBA" id="ARBA00008621"/>
    </source>
</evidence>
<dbReference type="PANTHER" id="PTHR33254:SF4">
    <property type="entry name" value="4-HYDROXY-4-METHYL-2-OXOGLUTARATE ALDOLASE 3-RELATED"/>
    <property type="match status" value="1"/>
</dbReference>
<comment type="cofactor">
    <cofactor evidence="2">
        <name>a divalent metal cation</name>
        <dbReference type="ChEBI" id="CHEBI:60240"/>
    </cofactor>
</comment>
<evidence type="ECO:0000256" key="6">
    <source>
        <dbReference type="ARBA" id="ARBA00012947"/>
    </source>
</evidence>
<comment type="function">
    <text evidence="8">Catalyzes the aldol cleavage of 4-hydroxy-4-methyl-2-oxoglutarate (HMG) into 2 molecules of pyruvate. Also contains a secondary oxaloacetate (OAA) decarboxylase activity due to the common pyruvate enolate transition state formed following C-C bond cleavage in the retro-aldol and decarboxylation reactions.</text>
</comment>
<evidence type="ECO:0000313" key="15">
    <source>
        <dbReference type="Proteomes" id="UP000288623"/>
    </source>
</evidence>
<dbReference type="Proteomes" id="UP000288623">
    <property type="component" value="Unassembled WGS sequence"/>
</dbReference>
<evidence type="ECO:0000256" key="11">
    <source>
        <dbReference type="ARBA" id="ARBA00032305"/>
    </source>
</evidence>
<dbReference type="EC" id="4.1.3.17" evidence="5"/>
<feature type="binding site" evidence="13">
    <location>
        <begin position="81"/>
        <end position="84"/>
    </location>
    <ligand>
        <name>substrate</name>
    </ligand>
</feature>
<dbReference type="InterPro" id="IPR036704">
    <property type="entry name" value="RraA/RraA-like_sf"/>
</dbReference>
<name>A0A433RXC0_9BACL</name>
<evidence type="ECO:0000256" key="5">
    <source>
        <dbReference type="ARBA" id="ARBA00012213"/>
    </source>
</evidence>
<dbReference type="GO" id="GO:0047443">
    <property type="term" value="F:4-hydroxy-4-methyl-2-oxoglutarate aldolase activity"/>
    <property type="evidence" value="ECO:0007669"/>
    <property type="project" value="UniProtKB-EC"/>
</dbReference>
<comment type="catalytic activity">
    <reaction evidence="1">
        <text>4-hydroxy-4-methyl-2-oxoglutarate = 2 pyruvate</text>
        <dbReference type="Rhea" id="RHEA:22748"/>
        <dbReference type="ChEBI" id="CHEBI:15361"/>
        <dbReference type="ChEBI" id="CHEBI:58276"/>
        <dbReference type="EC" id="4.1.3.17"/>
    </reaction>
</comment>